<evidence type="ECO:0000256" key="6">
    <source>
        <dbReference type="ARBA" id="ARBA00049417"/>
    </source>
</evidence>
<evidence type="ECO:0000256" key="3">
    <source>
        <dbReference type="ARBA" id="ARBA00022741"/>
    </source>
</evidence>
<evidence type="ECO:0000256" key="2">
    <source>
        <dbReference type="ARBA" id="ARBA00022723"/>
    </source>
</evidence>
<dbReference type="PROSITE" id="PS51831">
    <property type="entry name" value="HD"/>
    <property type="match status" value="1"/>
</dbReference>
<keyword evidence="2" id="KW-0479">Metal-binding</keyword>
<evidence type="ECO:0000313" key="8">
    <source>
        <dbReference type="EMBL" id="SOC38505.1"/>
    </source>
</evidence>
<dbReference type="SUPFAM" id="SSF109604">
    <property type="entry name" value="HD-domain/PDEase-like"/>
    <property type="match status" value="1"/>
</dbReference>
<keyword evidence="5" id="KW-0408">Iron</keyword>
<keyword evidence="4 8" id="KW-0378">Hydrolase</keyword>
<evidence type="ECO:0000256" key="4">
    <source>
        <dbReference type="ARBA" id="ARBA00022801"/>
    </source>
</evidence>
<feature type="domain" description="HD" evidence="7">
    <location>
        <begin position="18"/>
        <end position="132"/>
    </location>
</feature>
<dbReference type="InterPro" id="IPR051094">
    <property type="entry name" value="Diverse_Catalytic_Enzymes"/>
</dbReference>
<reference evidence="9" key="1">
    <citation type="submission" date="2017-08" db="EMBL/GenBank/DDBJ databases">
        <authorList>
            <person name="Varghese N."/>
            <person name="Submissions S."/>
        </authorList>
    </citation>
    <scope>NUCLEOTIDE SEQUENCE [LARGE SCALE GENOMIC DNA]</scope>
    <source>
        <strain evidence="9">DSM 23173</strain>
    </source>
</reference>
<keyword evidence="3" id="KW-0547">Nucleotide-binding</keyword>
<evidence type="ECO:0000256" key="5">
    <source>
        <dbReference type="ARBA" id="ARBA00023004"/>
    </source>
</evidence>
<dbReference type="GO" id="GO:0008803">
    <property type="term" value="F:bis(5'-nucleosyl)-tetraphosphatase (symmetrical) activity"/>
    <property type="evidence" value="ECO:0007669"/>
    <property type="project" value="UniProtKB-EC"/>
</dbReference>
<dbReference type="Proteomes" id="UP000219412">
    <property type="component" value="Unassembled WGS sequence"/>
</dbReference>
<dbReference type="PANTHER" id="PTHR35795">
    <property type="entry name" value="SLR1885 PROTEIN"/>
    <property type="match status" value="1"/>
</dbReference>
<dbReference type="InterPro" id="IPR003607">
    <property type="entry name" value="HD/PDEase_dom"/>
</dbReference>
<comment type="catalytic activity">
    <reaction evidence="6">
        <text>P(1),P(4)-bis(5'-adenosyl) tetraphosphate + H2O = 2 ADP + 2 H(+)</text>
        <dbReference type="Rhea" id="RHEA:24252"/>
        <dbReference type="ChEBI" id="CHEBI:15377"/>
        <dbReference type="ChEBI" id="CHEBI:15378"/>
        <dbReference type="ChEBI" id="CHEBI:58141"/>
        <dbReference type="ChEBI" id="CHEBI:456216"/>
        <dbReference type="EC" id="3.6.1.41"/>
    </reaction>
</comment>
<dbReference type="OrthoDB" id="9782134at2"/>
<dbReference type="Gene3D" id="1.10.3210.10">
    <property type="entry name" value="Hypothetical protein af1432"/>
    <property type="match status" value="1"/>
</dbReference>
<dbReference type="EC" id="3.6.1.41" evidence="1"/>
<keyword evidence="9" id="KW-1185">Reference proteome</keyword>
<dbReference type="AlphaFoldDB" id="A0A285U9B1"/>
<dbReference type="InterPro" id="IPR005249">
    <property type="entry name" value="YqeK"/>
</dbReference>
<dbReference type="PANTHER" id="PTHR35795:SF1">
    <property type="entry name" value="BIS(5'-NUCLEOSYL)-TETRAPHOSPHATASE, SYMMETRICAL"/>
    <property type="match status" value="1"/>
</dbReference>
<accession>A0A285U9B1</accession>
<organism evidence="8 9">
    <name type="scientific">Salinicoccus kekensis</name>
    <dbReference type="NCBI Taxonomy" id="714307"/>
    <lineage>
        <taxon>Bacteria</taxon>
        <taxon>Bacillati</taxon>
        <taxon>Bacillota</taxon>
        <taxon>Bacilli</taxon>
        <taxon>Bacillales</taxon>
        <taxon>Staphylococcaceae</taxon>
        <taxon>Salinicoccus</taxon>
    </lineage>
</organism>
<dbReference type="GO" id="GO:0046872">
    <property type="term" value="F:metal ion binding"/>
    <property type="evidence" value="ECO:0007669"/>
    <property type="project" value="UniProtKB-KW"/>
</dbReference>
<sequence>MKHKAALKLIEDKLPKKRYEHSVRVAETAKEMAGIFGANRDKCYLAGILHDYSKYDDLGSMYQYVTKYNLDSALLAFNSELLHGPVAATIMRFEHGVKDEDIYYAIANHTSGRPQMLLVEKIIYVADYIEPERDQPGVGEIRKLVFEDKNLDLAIYEITKMTLKHLLKKNRPIYNRTIECYNYYNMVKE</sequence>
<dbReference type="Pfam" id="PF01966">
    <property type="entry name" value="HD"/>
    <property type="match status" value="1"/>
</dbReference>
<dbReference type="SMART" id="SM00471">
    <property type="entry name" value="HDc"/>
    <property type="match status" value="1"/>
</dbReference>
<dbReference type="EMBL" id="OBQF01000001">
    <property type="protein sequence ID" value="SOC38505.1"/>
    <property type="molecule type" value="Genomic_DNA"/>
</dbReference>
<dbReference type="CDD" id="cd00077">
    <property type="entry name" value="HDc"/>
    <property type="match status" value="1"/>
</dbReference>
<dbReference type="RefSeq" id="WP_097038666.1">
    <property type="nucleotide sequence ID" value="NZ_OBQF01000001.1"/>
</dbReference>
<evidence type="ECO:0000313" key="9">
    <source>
        <dbReference type="Proteomes" id="UP000219412"/>
    </source>
</evidence>
<protein>
    <recommendedName>
        <fullName evidence="1">bis(5'-nucleosyl)-tetraphosphatase (symmetrical)</fullName>
        <ecNumber evidence="1">3.6.1.41</ecNumber>
    </recommendedName>
</protein>
<gene>
    <name evidence="8" type="ORF">SAMN05878391_0435</name>
</gene>
<proteinExistence type="predicted"/>
<dbReference type="GO" id="GO:0000166">
    <property type="term" value="F:nucleotide binding"/>
    <property type="evidence" value="ECO:0007669"/>
    <property type="project" value="UniProtKB-KW"/>
</dbReference>
<dbReference type="NCBIfam" id="TIGR00488">
    <property type="entry name" value="bis(5'-nucleosyl)-tetraphosphatase (symmetrical) YqeK"/>
    <property type="match status" value="1"/>
</dbReference>
<evidence type="ECO:0000259" key="7">
    <source>
        <dbReference type="PROSITE" id="PS51831"/>
    </source>
</evidence>
<name>A0A285U9B1_9STAP</name>
<evidence type="ECO:0000256" key="1">
    <source>
        <dbReference type="ARBA" id="ARBA00012506"/>
    </source>
</evidence>
<dbReference type="InterPro" id="IPR006674">
    <property type="entry name" value="HD_domain"/>
</dbReference>